<comment type="caution">
    <text evidence="2">The sequence shown here is derived from an EMBL/GenBank/DDBJ whole genome shotgun (WGS) entry which is preliminary data.</text>
</comment>
<organism evidence="2 3">
    <name type="scientific">Chitinophaga dinghuensis</name>
    <dbReference type="NCBI Taxonomy" id="1539050"/>
    <lineage>
        <taxon>Bacteria</taxon>
        <taxon>Pseudomonadati</taxon>
        <taxon>Bacteroidota</taxon>
        <taxon>Chitinophagia</taxon>
        <taxon>Chitinophagales</taxon>
        <taxon>Chitinophagaceae</taxon>
        <taxon>Chitinophaga</taxon>
    </lineage>
</organism>
<sequence>MIALAFCLVGGAVSAQEKKSAYTPTAEAAAAFAKKFPGAENVKWKAEGKDGEAKFMLNGIKTEAVFDNKGNWIQTETKVPVATLPAAAGEYMKKNYPNIPVDKLAKIVKANGTVLFEVESKDKDILFDTAGKFVEESKD</sequence>
<dbReference type="InterPro" id="IPR021533">
    <property type="entry name" value="PepSY-like"/>
</dbReference>
<keyword evidence="3" id="KW-1185">Reference proteome</keyword>
<dbReference type="Gene3D" id="3.10.450.360">
    <property type="match status" value="1"/>
</dbReference>
<dbReference type="EMBL" id="QLMA01000012">
    <property type="protein sequence ID" value="RAJ73699.1"/>
    <property type="molecule type" value="Genomic_DNA"/>
</dbReference>
<feature type="domain" description="Putative beta-lactamase-inhibitor-like PepSY-like" evidence="1">
    <location>
        <begin position="54"/>
        <end position="134"/>
    </location>
</feature>
<dbReference type="Proteomes" id="UP000249819">
    <property type="component" value="Unassembled WGS sequence"/>
</dbReference>
<dbReference type="SUPFAM" id="SSF160574">
    <property type="entry name" value="BT0923-like"/>
    <property type="match status" value="1"/>
</dbReference>
<evidence type="ECO:0000259" key="1">
    <source>
        <dbReference type="Pfam" id="PF11396"/>
    </source>
</evidence>
<accession>A0A327VLL3</accession>
<name>A0A327VLL3_9BACT</name>
<evidence type="ECO:0000313" key="3">
    <source>
        <dbReference type="Proteomes" id="UP000249819"/>
    </source>
</evidence>
<gene>
    <name evidence="2" type="ORF">CLV59_11240</name>
</gene>
<reference evidence="2 3" key="1">
    <citation type="submission" date="2018-06" db="EMBL/GenBank/DDBJ databases">
        <title>Genomic Encyclopedia of Archaeal and Bacterial Type Strains, Phase II (KMG-II): from individual species to whole genera.</title>
        <authorList>
            <person name="Goeker M."/>
        </authorList>
    </citation>
    <scope>NUCLEOTIDE SEQUENCE [LARGE SCALE GENOMIC DNA]</scope>
    <source>
        <strain evidence="2 3">DSM 29821</strain>
    </source>
</reference>
<evidence type="ECO:0000313" key="2">
    <source>
        <dbReference type="EMBL" id="RAJ73699.1"/>
    </source>
</evidence>
<dbReference type="AlphaFoldDB" id="A0A327VLL3"/>
<proteinExistence type="predicted"/>
<protein>
    <submittedName>
        <fullName evidence="2">Putative PepSY-like beta-lactamase-inhibitor</fullName>
    </submittedName>
</protein>
<dbReference type="Pfam" id="PF11396">
    <property type="entry name" value="PepSY_like"/>
    <property type="match status" value="1"/>
</dbReference>